<keyword evidence="3" id="KW-0378">Hydrolase</keyword>
<dbReference type="GO" id="GO:0046872">
    <property type="term" value="F:metal ion binding"/>
    <property type="evidence" value="ECO:0007669"/>
    <property type="project" value="UniProtKB-KW"/>
</dbReference>
<organism evidence="7 8">
    <name type="scientific">Yersinia intermedia</name>
    <dbReference type="NCBI Taxonomy" id="631"/>
    <lineage>
        <taxon>Bacteria</taxon>
        <taxon>Pseudomonadati</taxon>
        <taxon>Pseudomonadota</taxon>
        <taxon>Gammaproteobacteria</taxon>
        <taxon>Enterobacterales</taxon>
        <taxon>Yersiniaceae</taxon>
        <taxon>Yersinia</taxon>
    </lineage>
</organism>
<dbReference type="PANTHER" id="PTHR42978:SF6">
    <property type="entry name" value="QUORUM-QUENCHING LACTONASE YTNP-RELATED"/>
    <property type="match status" value="1"/>
</dbReference>
<dbReference type="Gene3D" id="3.60.15.10">
    <property type="entry name" value="Ribonuclease Z/Hydroxyacylglutathione hydrolase-like"/>
    <property type="match status" value="1"/>
</dbReference>
<dbReference type="CDD" id="cd07720">
    <property type="entry name" value="OPHC2-like_MBL-fold"/>
    <property type="match status" value="1"/>
</dbReference>
<name>A0A0H5LSL1_YERIN</name>
<dbReference type="GO" id="GO:0016787">
    <property type="term" value="F:hydrolase activity"/>
    <property type="evidence" value="ECO:0007669"/>
    <property type="project" value="UniProtKB-KW"/>
</dbReference>
<accession>A0A0H5LSL1</accession>
<feature type="chain" id="PRO_5005220173" evidence="5">
    <location>
        <begin position="37"/>
        <end position="335"/>
    </location>
</feature>
<keyword evidence="2" id="KW-0479">Metal-binding</keyword>
<evidence type="ECO:0000256" key="3">
    <source>
        <dbReference type="ARBA" id="ARBA00022801"/>
    </source>
</evidence>
<sequence>MKAFPLKKLQLRKALLALTVASACALPLSFSTVSMAAAPPQQQTQVPGYYRMALGDFEVTAIYDGYVKLGTNLLKDINEKDIQTLLSSMFIDSTNGVQTAVNAFLINTGTNLVLVDAGTAQCFGPTLGAVVDNIRAAGYQPEQIDTVLLTHLHPDHACGINDQGKAAFPNATVYVSKGDADFWLSKDIASKAAAEQRPMFEKSMEAVAPYVANNKLKIYAAGETLLPGVKVVPTPGHTPGHTSYLFTSKGDNLLVWGDIVHSHSIQFARPDVSLEFDTDSKQAIATRKAIFAEAAKDKLWVAGAHLPFPGLGHVRADKVGYTWVPAEYSPLIEKN</sequence>
<evidence type="ECO:0000256" key="1">
    <source>
        <dbReference type="ARBA" id="ARBA00007749"/>
    </source>
</evidence>
<dbReference type="EMBL" id="CWJI01000001">
    <property type="protein sequence ID" value="CRY53952.1"/>
    <property type="molecule type" value="Genomic_DNA"/>
</dbReference>
<evidence type="ECO:0000256" key="2">
    <source>
        <dbReference type="ARBA" id="ARBA00022723"/>
    </source>
</evidence>
<protein>
    <submittedName>
        <fullName evidence="7">Ribonuclease Z</fullName>
    </submittedName>
</protein>
<comment type="similarity">
    <text evidence="1">Belongs to the metallo-beta-lactamase superfamily.</text>
</comment>
<dbReference type="Proteomes" id="UP000043316">
    <property type="component" value="Unassembled WGS sequence"/>
</dbReference>
<dbReference type="SUPFAM" id="SSF56281">
    <property type="entry name" value="Metallo-hydrolase/oxidoreductase"/>
    <property type="match status" value="1"/>
</dbReference>
<dbReference type="AlphaFoldDB" id="A0A0H5LSL1"/>
<gene>
    <name evidence="7" type="primary">ytnP</name>
    <name evidence="7" type="ORF">ERS008476_00858</name>
</gene>
<reference evidence="8" key="1">
    <citation type="submission" date="2015-03" db="EMBL/GenBank/DDBJ databases">
        <authorList>
            <consortium name="Pathogen Informatics"/>
        </authorList>
    </citation>
    <scope>NUCLEOTIDE SEQUENCE [LARGE SCALE GENOMIC DNA]</scope>
    <source>
        <strain evidence="8">R148</strain>
    </source>
</reference>
<keyword evidence="5" id="KW-0732">Signal</keyword>
<evidence type="ECO:0000259" key="6">
    <source>
        <dbReference type="SMART" id="SM00849"/>
    </source>
</evidence>
<dbReference type="PROSITE" id="PS51257">
    <property type="entry name" value="PROKAR_LIPOPROTEIN"/>
    <property type="match status" value="1"/>
</dbReference>
<dbReference type="InterPro" id="IPR036866">
    <property type="entry name" value="RibonucZ/Hydroxyglut_hydro"/>
</dbReference>
<feature type="domain" description="Metallo-beta-lactamase" evidence="6">
    <location>
        <begin position="100"/>
        <end position="305"/>
    </location>
</feature>
<evidence type="ECO:0000256" key="4">
    <source>
        <dbReference type="ARBA" id="ARBA00022833"/>
    </source>
</evidence>
<dbReference type="InterPro" id="IPR001279">
    <property type="entry name" value="Metallo-B-lactamas"/>
</dbReference>
<dbReference type="SMART" id="SM00849">
    <property type="entry name" value="Lactamase_B"/>
    <property type="match status" value="1"/>
</dbReference>
<evidence type="ECO:0000313" key="8">
    <source>
        <dbReference type="Proteomes" id="UP000043316"/>
    </source>
</evidence>
<dbReference type="Pfam" id="PF00753">
    <property type="entry name" value="Lactamase_B"/>
    <property type="match status" value="1"/>
</dbReference>
<evidence type="ECO:0000256" key="5">
    <source>
        <dbReference type="SAM" id="SignalP"/>
    </source>
</evidence>
<dbReference type="InterPro" id="IPR051013">
    <property type="entry name" value="MBL_superfamily_lactonases"/>
</dbReference>
<proteinExistence type="inferred from homology"/>
<keyword evidence="4" id="KW-0862">Zinc</keyword>
<feature type="signal peptide" evidence="5">
    <location>
        <begin position="1"/>
        <end position="36"/>
    </location>
</feature>
<dbReference type="PANTHER" id="PTHR42978">
    <property type="entry name" value="QUORUM-QUENCHING LACTONASE YTNP-RELATED-RELATED"/>
    <property type="match status" value="1"/>
</dbReference>
<dbReference type="RefSeq" id="WP_053008977.1">
    <property type="nucleotide sequence ID" value="NZ_CWJI01000001.1"/>
</dbReference>
<evidence type="ECO:0000313" key="7">
    <source>
        <dbReference type="EMBL" id="CRY53952.1"/>
    </source>
</evidence>